<gene>
    <name evidence="2" type="ORF">PFISCL1PPCAC_6903</name>
</gene>
<dbReference type="GO" id="GO:0005634">
    <property type="term" value="C:nucleus"/>
    <property type="evidence" value="ECO:0007669"/>
    <property type="project" value="TreeGrafter"/>
</dbReference>
<evidence type="ECO:0000313" key="3">
    <source>
        <dbReference type="Proteomes" id="UP001432322"/>
    </source>
</evidence>
<feature type="compositionally biased region" description="Low complexity" evidence="1">
    <location>
        <begin position="1037"/>
        <end position="1049"/>
    </location>
</feature>
<dbReference type="PANTHER" id="PTHR11139">
    <property type="entry name" value="ATAXIA TELANGIECTASIA MUTATED ATM -RELATED"/>
    <property type="match status" value="1"/>
</dbReference>
<feature type="non-terminal residue" evidence="2">
    <location>
        <position position="2362"/>
    </location>
</feature>
<accession>A0AAV5VA33</accession>
<protein>
    <submittedName>
        <fullName evidence="2">Uncharacterized protein</fullName>
    </submittedName>
</protein>
<feature type="compositionally biased region" description="Low complexity" evidence="1">
    <location>
        <begin position="1368"/>
        <end position="1383"/>
    </location>
</feature>
<feature type="region of interest" description="Disordered" evidence="1">
    <location>
        <begin position="1713"/>
        <end position="1742"/>
    </location>
</feature>
<dbReference type="Pfam" id="PF20206">
    <property type="entry name" value="Tra1_ring"/>
    <property type="match status" value="2"/>
</dbReference>
<organism evidence="2 3">
    <name type="scientific">Pristionchus fissidentatus</name>
    <dbReference type="NCBI Taxonomy" id="1538716"/>
    <lineage>
        <taxon>Eukaryota</taxon>
        <taxon>Metazoa</taxon>
        <taxon>Ecdysozoa</taxon>
        <taxon>Nematoda</taxon>
        <taxon>Chromadorea</taxon>
        <taxon>Rhabditida</taxon>
        <taxon>Rhabditina</taxon>
        <taxon>Diplogasteromorpha</taxon>
        <taxon>Diplogasteroidea</taxon>
        <taxon>Neodiplogasteridae</taxon>
        <taxon>Pristionchus</taxon>
    </lineage>
</organism>
<comment type="caution">
    <text evidence="2">The sequence shown here is derived from an EMBL/GenBank/DDBJ whole genome shotgun (WGS) entry which is preliminary data.</text>
</comment>
<feature type="compositionally biased region" description="Basic and acidic residues" evidence="1">
    <location>
        <begin position="1050"/>
        <end position="1060"/>
    </location>
</feature>
<evidence type="ECO:0000256" key="1">
    <source>
        <dbReference type="SAM" id="MobiDB-lite"/>
    </source>
</evidence>
<feature type="region of interest" description="Disordered" evidence="1">
    <location>
        <begin position="1031"/>
        <end position="1068"/>
    </location>
</feature>
<feature type="non-terminal residue" evidence="2">
    <location>
        <position position="1"/>
    </location>
</feature>
<dbReference type="SUPFAM" id="SSF48371">
    <property type="entry name" value="ARM repeat"/>
    <property type="match status" value="1"/>
</dbReference>
<dbReference type="InterPro" id="IPR046805">
    <property type="entry name" value="Tra1_ring"/>
</dbReference>
<reference evidence="2" key="1">
    <citation type="submission" date="2023-10" db="EMBL/GenBank/DDBJ databases">
        <title>Genome assembly of Pristionchus species.</title>
        <authorList>
            <person name="Yoshida K."/>
            <person name="Sommer R.J."/>
        </authorList>
    </citation>
    <scope>NUCLEOTIDE SEQUENCE</scope>
    <source>
        <strain evidence="2">RS5133</strain>
    </source>
</reference>
<dbReference type="GO" id="GO:0000124">
    <property type="term" value="C:SAGA complex"/>
    <property type="evidence" value="ECO:0007669"/>
    <property type="project" value="TreeGrafter"/>
</dbReference>
<dbReference type="Proteomes" id="UP001432322">
    <property type="component" value="Unassembled WGS sequence"/>
</dbReference>
<dbReference type="GO" id="GO:0006355">
    <property type="term" value="P:regulation of DNA-templated transcription"/>
    <property type="evidence" value="ECO:0007669"/>
    <property type="project" value="TreeGrafter"/>
</dbReference>
<dbReference type="InterPro" id="IPR046807">
    <property type="entry name" value="Tra1_central"/>
</dbReference>
<dbReference type="GO" id="GO:0035267">
    <property type="term" value="C:NuA4 histone acetyltransferase complex"/>
    <property type="evidence" value="ECO:0007669"/>
    <property type="project" value="TreeGrafter"/>
</dbReference>
<dbReference type="InterPro" id="IPR016024">
    <property type="entry name" value="ARM-type_fold"/>
</dbReference>
<feature type="region of interest" description="Disordered" evidence="1">
    <location>
        <begin position="1363"/>
        <end position="1391"/>
    </location>
</feature>
<dbReference type="EMBL" id="BTSY01000002">
    <property type="protein sequence ID" value="GMT15606.1"/>
    <property type="molecule type" value="Genomic_DNA"/>
</dbReference>
<proteinExistence type="predicted"/>
<evidence type="ECO:0000313" key="2">
    <source>
        <dbReference type="EMBL" id="GMT15606.1"/>
    </source>
</evidence>
<dbReference type="Pfam" id="PF20175">
    <property type="entry name" value="Tra1_central"/>
    <property type="match status" value="1"/>
</dbReference>
<sequence>PSARSSSSNLLALAPTPTLPRDMISGPGPVCTNDLEVLIRKLQDQNERDDTKLKVLQELWDSFDNFTSLPQYASLMESLVRCFLKLFSETSAQFIAENNTQQLRKLMLEIILRTTGHDVMRHFSKQIQQHMMKIVQTDNEVNAVLAVKILVDHLKLARSPPTPEAQVTNLMSHLRKCFNDMQIHSQTGRMFEQRAMNSGRPSGMAGEDLVIETSLQMCFMQHQLNLDTKNSGASNLMFQLIPRASQSVRVLGEVIHLIMLIYQQYKQAVMQDMLEMVNTFLVFTNVRISQDQISSESRNQDLVNEFHNAQVKALGFFSLLIRTIGSVRQNPLIECLIGNGDRVVSATLLLLETCPTMVINQRKELLGSTKVFFGFEPIRGKFVNFIPRLFSEKLMIGTAFTANDSLRKMMYEQLADLMHHLRAQLSYGVLCHATYVFSRCLHDPLLPAQMHTLSIRLIMNLTDSFIACENKHNEPSRDIIFGVLETVITKLRVIVLYHLPLMFQSGGDAVVFRSSEFTASELHPEERHRLTEILSQERRHAYVNKVDLDDPAMHCIVEGVPELEPRPSMNVPDLPLPTMKQPDRGYSSVDSMLAATWTAAGPPMPIIECRNMVRYLIQTAKYIIGSLQCTKKTDRALTPAEERDTCARLFKYAVQALDIYMITPTTTGVQLRTNNRDDKETIEMLAAVFTIINPDVFNEIFINYTPFLIERISFNANLQILCNAFLVNPETGSRFGSILCQYLIKRMPEMSVHSDRSSLYLRMFKLIFSAISCTQNSAGNTASQNVERMIKPWLHQIVRDAMYHALRAREPTNLFLLLRALFRSIGGGSQDVQSIYQEFLPLLPSLLSFLNRMQAGQNRTIMRELFVELCLTVPVRLSSLLPHLPLLMDPLVCSLSGQHNVSQSTTTRGLRTLELCVDNLQPEYLHEHIAPVRAQLIQGLWRVVSKCVDQQSSMLALKILGKFGSMNRKMLAEPQPMTSLTEEELNPLCLSVHFDRPPQLQLPGAAATAAGPSSGAAGGGERTVKMEIDEDNGATNSSSSAESAETSQSEQRREETRNGETEDVPSGSIVGDLCISEAVKVALDGLRLSTQTDERLLAQPPSVSPSHDPMRRYAAALCKSVLLAAIQEKAIGVEEGMERIRKKLESVKPDTLRGAKIYRSQNESARSVYVNALAGIAVVVCGKDLRHLYIKFFTATVRTLTIQAILEQIDPPAPSLSSSCMDGLIVIDVISTALADPIRQDFVHAAIVMLRLVCDTCFQAAGDTLTFSAMPLLHYTVQKLADLCYVTSAVSRSGGAIALAYIIEEFPRAILKRHMEMIVRALVEILVGLAYEVSSGAIETAVQAMERLMIVVFAGREQLRAKKADGPLSQSSQSSTSVQRLSLPLKDEEETMNEEEKKRIVSLLVGIFVPLLVSADTHTQKTAVKFMDILSSLSEMSVVELTKDGELSRICGQAMSDFPGLSLWKQLGVLNIVGYALRKGVPIDFPHGSDEKRVTEVYVDQLARICREDKDKLLSRKTYMLVGASSPTIPHAVSAKFIRDASIRGLCLTYALIPRREGIEGLAGQKILRAALDGLKEREKGHREATEEAILEAHKLRPFTDEVIKAEIVALIEEVEKTKELGDVNARILCCLIRLNGILFDERCFAALMMILRGWDDRTRRSSAELKDRTTADVAAMESVLILLPHIPKKPRRRPLPAQMTASEMAVIESVIEKKEEGEKKDKEKEKEDEKMDIDEKEKEEQDPAFAGFDAFTLALLESRPDPSDFVPVVASLASTMHAAFCISRATLFSSGALVAFLSAYPIRTLRFFLSSDSLSVPARRSLFKRVFEDEGAHALRRAAAQSPFLMPNMLKLQYLMPSSSNEMWLDSDFNRPLSPYDEKTMDHELLTVWMIDVWSRNDCTTYCKESIALVKTLQEIWRSDDFKTRYMVVKDETNAANSENQQIRVQFMNTPKYEVPKLFASCFVRYLRENYDNLELFTDLLFVFIGSFATDFTFVRNYLVNEVIPTYPLSWRRDFFSFILAKFEKEKESTVGNLHIARVMQYALTPALQYAFERFDVEEVVGPRSEGPDEKTGQPNLVIRLSEIIQTMGKQFADTMTLAMYHLSSLMVIHAPTYIHVNNRTSHSNRLRIFMLFAWPCLNSASMDVTLKFMGHLFLCHIIEKFTINRKIVLQVYHSLNGASQQDSRDIVKKALDILTPQLPIRMDDGQAELVKGVKKALADESHNMSAVFHCTQTLVRNYKTYFPVRHELYPLLINGISRLISYQPATGAVDGRRVAVEVCEMIMKWDIMRKQKMEESKEKPIVVDYGSKGMSVYQMMEIKKKMEDERDKRRAETNIEKILEQLKRIEHPAKVAAAAAAAEA</sequence>
<dbReference type="GO" id="GO:0006281">
    <property type="term" value="P:DNA repair"/>
    <property type="evidence" value="ECO:0007669"/>
    <property type="project" value="TreeGrafter"/>
</dbReference>
<dbReference type="InterPro" id="IPR050517">
    <property type="entry name" value="DDR_Repair_Kinase"/>
</dbReference>
<name>A0AAV5VA33_9BILA</name>
<dbReference type="PANTHER" id="PTHR11139:SF1">
    <property type="entry name" value="TRANSFORMATION_TRANSCRIPTION DOMAIN-ASSOCIATED PROTEIN"/>
    <property type="match status" value="1"/>
</dbReference>
<keyword evidence="3" id="KW-1185">Reference proteome</keyword>